<dbReference type="GO" id="GO:0016020">
    <property type="term" value="C:membrane"/>
    <property type="evidence" value="ECO:0007669"/>
    <property type="project" value="UniProtKB-SubCell"/>
</dbReference>
<name>A0A2J6WRT5_9CHLR</name>
<feature type="transmembrane region" description="Helical" evidence="7">
    <location>
        <begin position="30"/>
        <end position="52"/>
    </location>
</feature>
<evidence type="ECO:0000256" key="7">
    <source>
        <dbReference type="SAM" id="Phobius"/>
    </source>
</evidence>
<organism evidence="9 10">
    <name type="scientific">Chloroflexus aggregans</name>
    <dbReference type="NCBI Taxonomy" id="152260"/>
    <lineage>
        <taxon>Bacteria</taxon>
        <taxon>Bacillati</taxon>
        <taxon>Chloroflexota</taxon>
        <taxon>Chloroflexia</taxon>
        <taxon>Chloroflexales</taxon>
        <taxon>Chloroflexineae</taxon>
        <taxon>Chloroflexaceae</taxon>
        <taxon>Chloroflexus</taxon>
    </lineage>
</organism>
<evidence type="ECO:0000256" key="2">
    <source>
        <dbReference type="ARBA" id="ARBA00009025"/>
    </source>
</evidence>
<evidence type="ECO:0000256" key="5">
    <source>
        <dbReference type="ARBA" id="ARBA00023136"/>
    </source>
</evidence>
<feature type="transmembrane region" description="Helical" evidence="7">
    <location>
        <begin position="90"/>
        <end position="109"/>
    </location>
</feature>
<dbReference type="PRINTS" id="PR01437">
    <property type="entry name" value="NUOXDRDTASE4"/>
</dbReference>
<feature type="transmembrane region" description="Helical" evidence="7">
    <location>
        <begin position="212"/>
        <end position="233"/>
    </location>
</feature>
<keyword evidence="9" id="KW-0830">Ubiquinone</keyword>
<keyword evidence="3 6" id="KW-0812">Transmembrane</keyword>
<dbReference type="InterPro" id="IPR001750">
    <property type="entry name" value="ND/Mrp_TM"/>
</dbReference>
<dbReference type="NCBIfam" id="TIGR01972">
    <property type="entry name" value="NDH_I_M"/>
    <property type="match status" value="1"/>
</dbReference>
<dbReference type="GO" id="GO:0048039">
    <property type="term" value="F:ubiquinone binding"/>
    <property type="evidence" value="ECO:0007669"/>
    <property type="project" value="TreeGrafter"/>
</dbReference>
<feature type="transmembrane region" description="Helical" evidence="7">
    <location>
        <begin position="164"/>
        <end position="185"/>
    </location>
</feature>
<sequence length="254" mass="26933">SVVLAGVLLKLGGYGMIRYNLTLFPAASQWAAPALAILAVIGIIYGAAVAFAQSDMKKLVAYSSVSHMGFVVLGIFALNTEGISGAVLQMVNHGLSTSALFLMVGVLYERRHTRELAAYGGLWKVMPVFAAFSLLVALSSAGLPGLNGFVGEFTIITGAFCSPLLGWIYVAFAVGGVVLAAAYLLKLFRSLFMGEVHQPDNTKLPDLNRRELTTFALLSIPIVLIGIYPVFFFNGMQYSVAALVADLMAQVAGS</sequence>
<evidence type="ECO:0000256" key="6">
    <source>
        <dbReference type="RuleBase" id="RU000320"/>
    </source>
</evidence>
<feature type="transmembrane region" description="Helical" evidence="7">
    <location>
        <begin position="121"/>
        <end position="144"/>
    </location>
</feature>
<feature type="transmembrane region" description="Helical" evidence="7">
    <location>
        <begin position="59"/>
        <end position="78"/>
    </location>
</feature>
<dbReference type="GO" id="GO:0015990">
    <property type="term" value="P:electron transport coupled proton transport"/>
    <property type="evidence" value="ECO:0007669"/>
    <property type="project" value="TreeGrafter"/>
</dbReference>
<protein>
    <submittedName>
        <fullName evidence="9">NADH:ubiquinone oxidoreductase subunit M</fullName>
    </submittedName>
</protein>
<evidence type="ECO:0000256" key="4">
    <source>
        <dbReference type="ARBA" id="ARBA00022989"/>
    </source>
</evidence>
<keyword evidence="4 7" id="KW-1133">Transmembrane helix</keyword>
<dbReference type="PANTHER" id="PTHR43507">
    <property type="entry name" value="NADH-UBIQUINONE OXIDOREDUCTASE CHAIN 4"/>
    <property type="match status" value="1"/>
</dbReference>
<comment type="similarity">
    <text evidence="2">Belongs to the complex I subunit 4 family.</text>
</comment>
<reference evidence="9 10" key="1">
    <citation type="submission" date="2018-01" db="EMBL/GenBank/DDBJ databases">
        <title>Metagenomic assembled genomes from two thermal pools in the Uzon Caldera, Kamchatka, Russia.</title>
        <authorList>
            <person name="Wilkins L."/>
            <person name="Ettinger C."/>
        </authorList>
    </citation>
    <scope>NUCLEOTIDE SEQUENCE [LARGE SCALE GENOMIC DNA]</scope>
    <source>
        <strain evidence="9">ZAV-02</strain>
    </source>
</reference>
<dbReference type="Pfam" id="PF00361">
    <property type="entry name" value="Proton_antipo_M"/>
    <property type="match status" value="1"/>
</dbReference>
<dbReference type="GO" id="GO:0042773">
    <property type="term" value="P:ATP synthesis coupled electron transport"/>
    <property type="evidence" value="ECO:0007669"/>
    <property type="project" value="InterPro"/>
</dbReference>
<evidence type="ECO:0000313" key="10">
    <source>
        <dbReference type="Proteomes" id="UP000243376"/>
    </source>
</evidence>
<dbReference type="PANTHER" id="PTHR43507:SF1">
    <property type="entry name" value="NADH-UBIQUINONE OXIDOREDUCTASE CHAIN 4"/>
    <property type="match status" value="1"/>
</dbReference>
<proteinExistence type="inferred from homology"/>
<comment type="caution">
    <text evidence="9">The sequence shown here is derived from an EMBL/GenBank/DDBJ whole genome shotgun (WGS) entry which is preliminary data.</text>
</comment>
<keyword evidence="5 7" id="KW-0472">Membrane</keyword>
<evidence type="ECO:0000256" key="3">
    <source>
        <dbReference type="ARBA" id="ARBA00022692"/>
    </source>
</evidence>
<dbReference type="GO" id="GO:0012505">
    <property type="term" value="C:endomembrane system"/>
    <property type="evidence" value="ECO:0007669"/>
    <property type="project" value="UniProtKB-SubCell"/>
</dbReference>
<evidence type="ECO:0000259" key="8">
    <source>
        <dbReference type="Pfam" id="PF00361"/>
    </source>
</evidence>
<feature type="domain" description="NADH:quinone oxidoreductase/Mrp antiporter transmembrane" evidence="8">
    <location>
        <begin position="1"/>
        <end position="164"/>
    </location>
</feature>
<accession>A0A2J6WRT5</accession>
<dbReference type="GO" id="GO:0003954">
    <property type="term" value="F:NADH dehydrogenase activity"/>
    <property type="evidence" value="ECO:0007669"/>
    <property type="project" value="TreeGrafter"/>
</dbReference>
<evidence type="ECO:0000256" key="1">
    <source>
        <dbReference type="ARBA" id="ARBA00004127"/>
    </source>
</evidence>
<evidence type="ECO:0000313" key="9">
    <source>
        <dbReference type="EMBL" id="PMP73132.1"/>
    </source>
</evidence>
<gene>
    <name evidence="9" type="ORF">C0184_16510</name>
</gene>
<dbReference type="InterPro" id="IPR010227">
    <property type="entry name" value="NADH_Q_OxRdtase_chainM/4"/>
</dbReference>
<dbReference type="InterPro" id="IPR003918">
    <property type="entry name" value="NADH_UbQ_OxRdtase"/>
</dbReference>
<comment type="subcellular location">
    <subcellularLocation>
        <location evidence="1">Endomembrane system</location>
        <topology evidence="1">Multi-pass membrane protein</topology>
    </subcellularLocation>
    <subcellularLocation>
        <location evidence="6">Membrane</location>
        <topology evidence="6">Multi-pass membrane protein</topology>
    </subcellularLocation>
</comment>
<dbReference type="Proteomes" id="UP000243376">
    <property type="component" value="Unassembled WGS sequence"/>
</dbReference>
<dbReference type="GO" id="GO:0008137">
    <property type="term" value="F:NADH dehydrogenase (ubiquinone) activity"/>
    <property type="evidence" value="ECO:0007669"/>
    <property type="project" value="InterPro"/>
</dbReference>
<dbReference type="AlphaFoldDB" id="A0A2J6WRT5"/>
<feature type="non-terminal residue" evidence="9">
    <location>
        <position position="1"/>
    </location>
</feature>
<dbReference type="EMBL" id="PNIQ01001109">
    <property type="protein sequence ID" value="PMP73132.1"/>
    <property type="molecule type" value="Genomic_DNA"/>
</dbReference>